<reference evidence="1 2" key="1">
    <citation type="submission" date="2012-06" db="EMBL/GenBank/DDBJ databases">
        <title>Finished chromosome of genome of Chroococcidiopsis thermalis PCC 7203.</title>
        <authorList>
            <consortium name="US DOE Joint Genome Institute"/>
            <person name="Gugger M."/>
            <person name="Coursin T."/>
            <person name="Rippka R."/>
            <person name="Tandeau De Marsac N."/>
            <person name="Huntemann M."/>
            <person name="Wei C.-L."/>
            <person name="Han J."/>
            <person name="Detter J.C."/>
            <person name="Han C."/>
            <person name="Tapia R."/>
            <person name="Davenport K."/>
            <person name="Daligault H."/>
            <person name="Erkkila T."/>
            <person name="Gu W."/>
            <person name="Munk A.C.C."/>
            <person name="Teshima H."/>
            <person name="Xu Y."/>
            <person name="Chain P."/>
            <person name="Chen A."/>
            <person name="Krypides N."/>
            <person name="Mavromatis K."/>
            <person name="Markowitz V."/>
            <person name="Szeto E."/>
            <person name="Ivanova N."/>
            <person name="Mikhailova N."/>
            <person name="Ovchinnikova G."/>
            <person name="Pagani I."/>
            <person name="Pati A."/>
            <person name="Goodwin L."/>
            <person name="Peters L."/>
            <person name="Pitluck S."/>
            <person name="Woyke T."/>
            <person name="Kerfeld C."/>
        </authorList>
    </citation>
    <scope>NUCLEOTIDE SEQUENCE [LARGE SCALE GENOMIC DNA]</scope>
    <source>
        <strain evidence="1 2">PCC 7203</strain>
    </source>
</reference>
<dbReference type="InParanoid" id="K9U6E4"/>
<dbReference type="EMBL" id="CP003597">
    <property type="protein sequence ID" value="AFY89996.1"/>
    <property type="molecule type" value="Genomic_DNA"/>
</dbReference>
<evidence type="ECO:0000313" key="2">
    <source>
        <dbReference type="Proteomes" id="UP000010384"/>
    </source>
</evidence>
<name>K9U6E4_CHRTP</name>
<organism evidence="1 2">
    <name type="scientific">Chroococcidiopsis thermalis (strain PCC 7203)</name>
    <dbReference type="NCBI Taxonomy" id="251229"/>
    <lineage>
        <taxon>Bacteria</taxon>
        <taxon>Bacillati</taxon>
        <taxon>Cyanobacteriota</taxon>
        <taxon>Cyanophyceae</taxon>
        <taxon>Chroococcidiopsidales</taxon>
        <taxon>Chroococcidiopsidaceae</taxon>
        <taxon>Chroococcidiopsis</taxon>
    </lineage>
</organism>
<gene>
    <name evidence="1" type="ORF">Chro_4607</name>
</gene>
<proteinExistence type="predicted"/>
<evidence type="ECO:0000313" key="1">
    <source>
        <dbReference type="EMBL" id="AFY89996.1"/>
    </source>
</evidence>
<keyword evidence="2" id="KW-1185">Reference proteome</keyword>
<dbReference type="KEGG" id="cthe:Chro_4607"/>
<dbReference type="HOGENOM" id="CLU_2681025_0_0_3"/>
<protein>
    <submittedName>
        <fullName evidence="1">Uncharacterized protein</fullName>
    </submittedName>
</protein>
<dbReference type="AlphaFoldDB" id="K9U6E4"/>
<accession>K9U6E4</accession>
<sequence length="74" mass="8936">MSQLYLHETDVFLLQAERTYLEVEIYLKIWLNDANIFSDVCSGDRFFWTLSSFSLNYSQLLVWNELYLNSYFAF</sequence>
<dbReference type="Proteomes" id="UP000010384">
    <property type="component" value="Chromosome"/>
</dbReference>